<comment type="caution">
    <text evidence="3">The sequence shown here is derived from an EMBL/GenBank/DDBJ whole genome shotgun (WGS) entry which is preliminary data.</text>
</comment>
<keyword evidence="3" id="KW-0675">Receptor</keyword>
<gene>
    <name evidence="3" type="ORF">FHS87_004558</name>
</gene>
<keyword evidence="4" id="KW-1185">Reference proteome</keyword>
<dbReference type="PROSITE" id="PS51318">
    <property type="entry name" value="TAT"/>
    <property type="match status" value="1"/>
</dbReference>
<dbReference type="RefSeq" id="WP_184521880.1">
    <property type="nucleotide sequence ID" value="NZ_JACIJD010000046.1"/>
</dbReference>
<dbReference type="PANTHER" id="PTHR42928">
    <property type="entry name" value="TRICARBOXYLATE-BINDING PROTEIN"/>
    <property type="match status" value="1"/>
</dbReference>
<dbReference type="Pfam" id="PF03401">
    <property type="entry name" value="TctC"/>
    <property type="match status" value="1"/>
</dbReference>
<organism evidence="3 4">
    <name type="scientific">Muricoccus pecuniae</name>
    <dbReference type="NCBI Taxonomy" id="693023"/>
    <lineage>
        <taxon>Bacteria</taxon>
        <taxon>Pseudomonadati</taxon>
        <taxon>Pseudomonadota</taxon>
        <taxon>Alphaproteobacteria</taxon>
        <taxon>Acetobacterales</taxon>
        <taxon>Roseomonadaceae</taxon>
        <taxon>Muricoccus</taxon>
    </lineage>
</organism>
<accession>A0A840YIS9</accession>
<dbReference type="Gene3D" id="3.40.190.150">
    <property type="entry name" value="Bordetella uptake gene, domain 1"/>
    <property type="match status" value="1"/>
</dbReference>
<comment type="similarity">
    <text evidence="1">Belongs to the UPF0065 (bug) family.</text>
</comment>
<name>A0A840YIS9_9PROT</name>
<feature type="chain" id="PRO_5032391004" evidence="2">
    <location>
        <begin position="28"/>
        <end position="330"/>
    </location>
</feature>
<dbReference type="Proteomes" id="UP000580654">
    <property type="component" value="Unassembled WGS sequence"/>
</dbReference>
<protein>
    <submittedName>
        <fullName evidence="3">Tripartite-type tricarboxylate transporter receptor subunit TctC</fullName>
    </submittedName>
</protein>
<reference evidence="3 4" key="1">
    <citation type="submission" date="2020-08" db="EMBL/GenBank/DDBJ databases">
        <title>Genomic Encyclopedia of Type Strains, Phase IV (KMG-IV): sequencing the most valuable type-strain genomes for metagenomic binning, comparative biology and taxonomic classification.</title>
        <authorList>
            <person name="Goeker M."/>
        </authorList>
    </citation>
    <scope>NUCLEOTIDE SEQUENCE [LARGE SCALE GENOMIC DNA]</scope>
    <source>
        <strain evidence="3 4">DSM 25622</strain>
    </source>
</reference>
<dbReference type="InterPro" id="IPR006311">
    <property type="entry name" value="TAT_signal"/>
</dbReference>
<keyword evidence="2" id="KW-0732">Signal</keyword>
<sequence>MKLTRRRLAMTALFLAALPALPSAAQAQGAEAWPNRPVRVLIGFPPGGGVDIVGRIVLPRIASRLGQPLVIENRGGANGNLAMEVLFGEPADGHTLFFGNVGNLAVTNALYPHLRFDTVRDFAPIAQAVEVPLVVTVSSRLPVRSLREFIDYAKARPGELNAGSGGSGGPSHLALELFNRRAGTEIVHVPYRGSAPALQDLATGRIQMMIDSYNIMRPIVEAGQVRLLAITSDARRQLLPDLPTTAEAGLPDFVVYGWQGLVTRAGTPPAIIATLEKAMEAALQEPEVRQALAAQGADVRFRGAADFAAFLRAERERWSGVIRDAGITLN</sequence>
<dbReference type="SUPFAM" id="SSF53850">
    <property type="entry name" value="Periplasmic binding protein-like II"/>
    <property type="match status" value="1"/>
</dbReference>
<dbReference type="AlphaFoldDB" id="A0A840YIS9"/>
<evidence type="ECO:0000256" key="2">
    <source>
        <dbReference type="SAM" id="SignalP"/>
    </source>
</evidence>
<evidence type="ECO:0000313" key="3">
    <source>
        <dbReference type="EMBL" id="MBB5696487.1"/>
    </source>
</evidence>
<dbReference type="InterPro" id="IPR005064">
    <property type="entry name" value="BUG"/>
</dbReference>
<dbReference type="InterPro" id="IPR042100">
    <property type="entry name" value="Bug_dom1"/>
</dbReference>
<proteinExistence type="inferred from homology"/>
<dbReference type="Gene3D" id="3.40.190.10">
    <property type="entry name" value="Periplasmic binding protein-like II"/>
    <property type="match status" value="1"/>
</dbReference>
<dbReference type="PIRSF" id="PIRSF017082">
    <property type="entry name" value="YflP"/>
    <property type="match status" value="1"/>
</dbReference>
<dbReference type="PANTHER" id="PTHR42928:SF5">
    <property type="entry name" value="BLR1237 PROTEIN"/>
    <property type="match status" value="1"/>
</dbReference>
<evidence type="ECO:0000313" key="4">
    <source>
        <dbReference type="Proteomes" id="UP000580654"/>
    </source>
</evidence>
<evidence type="ECO:0000256" key="1">
    <source>
        <dbReference type="ARBA" id="ARBA00006987"/>
    </source>
</evidence>
<feature type="signal peptide" evidence="2">
    <location>
        <begin position="1"/>
        <end position="27"/>
    </location>
</feature>
<dbReference type="CDD" id="cd13578">
    <property type="entry name" value="PBP2_Bug27"/>
    <property type="match status" value="1"/>
</dbReference>
<dbReference type="EMBL" id="JACIJD010000046">
    <property type="protein sequence ID" value="MBB5696487.1"/>
    <property type="molecule type" value="Genomic_DNA"/>
</dbReference>